<dbReference type="AlphaFoldDB" id="A0AAN8T9F9"/>
<evidence type="ECO:0000313" key="2">
    <source>
        <dbReference type="Proteomes" id="UP001371456"/>
    </source>
</evidence>
<protein>
    <submittedName>
        <fullName evidence="1">Uncharacterized protein</fullName>
    </submittedName>
</protein>
<keyword evidence="2" id="KW-1185">Reference proteome</keyword>
<gene>
    <name evidence="1" type="ORF">RDI58_017823</name>
</gene>
<evidence type="ECO:0000313" key="1">
    <source>
        <dbReference type="EMBL" id="KAK6784368.1"/>
    </source>
</evidence>
<dbReference type="Proteomes" id="UP001371456">
    <property type="component" value="Unassembled WGS sequence"/>
</dbReference>
<name>A0AAN8T9F9_SOLBU</name>
<organism evidence="1 2">
    <name type="scientific">Solanum bulbocastanum</name>
    <name type="common">Wild potato</name>
    <dbReference type="NCBI Taxonomy" id="147425"/>
    <lineage>
        <taxon>Eukaryota</taxon>
        <taxon>Viridiplantae</taxon>
        <taxon>Streptophyta</taxon>
        <taxon>Embryophyta</taxon>
        <taxon>Tracheophyta</taxon>
        <taxon>Spermatophyta</taxon>
        <taxon>Magnoliopsida</taxon>
        <taxon>eudicotyledons</taxon>
        <taxon>Gunneridae</taxon>
        <taxon>Pentapetalae</taxon>
        <taxon>asterids</taxon>
        <taxon>lamiids</taxon>
        <taxon>Solanales</taxon>
        <taxon>Solanaceae</taxon>
        <taxon>Solanoideae</taxon>
        <taxon>Solaneae</taxon>
        <taxon>Solanum</taxon>
    </lineage>
</organism>
<reference evidence="1 2" key="1">
    <citation type="submission" date="2024-02" db="EMBL/GenBank/DDBJ databases">
        <title>de novo genome assembly of Solanum bulbocastanum strain 11H21.</title>
        <authorList>
            <person name="Hosaka A.J."/>
        </authorList>
    </citation>
    <scope>NUCLEOTIDE SEQUENCE [LARGE SCALE GENOMIC DNA]</scope>
    <source>
        <tissue evidence="1">Young leaves</tissue>
    </source>
</reference>
<accession>A0AAN8T9F9</accession>
<proteinExistence type="predicted"/>
<comment type="caution">
    <text evidence="1">The sequence shown here is derived from an EMBL/GenBank/DDBJ whole genome shotgun (WGS) entry which is preliminary data.</text>
</comment>
<dbReference type="EMBL" id="JBANQN010000007">
    <property type="protein sequence ID" value="KAK6784368.1"/>
    <property type="molecule type" value="Genomic_DNA"/>
</dbReference>
<sequence>MEKLKMVKEKSSAQLFSSSASTLQFFDPQFFSISSSSLRENWVLEKRIFSSALQFFSLPSSISSSGENLVLRTDKE</sequence>